<dbReference type="Pfam" id="PF06527">
    <property type="entry name" value="TniQ"/>
    <property type="match status" value="1"/>
</dbReference>
<organism evidence="2 3">
    <name type="scientific">Paenibacillus alvei</name>
    <name type="common">Bacillus alvei</name>
    <dbReference type="NCBI Taxonomy" id="44250"/>
    <lineage>
        <taxon>Bacteria</taxon>
        <taxon>Bacillati</taxon>
        <taxon>Bacillota</taxon>
        <taxon>Bacilli</taxon>
        <taxon>Bacillales</taxon>
        <taxon>Paenibacillaceae</taxon>
        <taxon>Paenibacillus</taxon>
    </lineage>
</organism>
<sequence length="378" mass="44434">MYNNKSTFEAICKELGIENVPKRSNYSSLKPVGVGTPFVESLTSYLTRLAEIHCVNVTDIVMEACVNIKWVNEYATYLNDHDSLVEEIVHHLEKNIICRELNPLTLINWRFVDRGIVRRNKAWCPICFFQWQESNQIMYEPLIWCFKIIDICIIHHTLLETSCPSCNRKLKYFYKGVKVGYCPHCCKSLAKSPISTELPQIPENEKLLKQKYIILNIAELLENNQYLKNNDTKESIQKILDKIIYKHYDNNLAEFARDVQRMPFKIWGWRKGTNKPQLDNIIWLAIILNTSVFSLLKGRDIKKVIIDNTANKLYVKKKYRPNISEIIKNALEEAMLEEPPPSLSQIAKRVSCRPHFVKKKFPEECKIITKRRYDYRKK</sequence>
<name>A0ABT4H7N2_PAEAL</name>
<evidence type="ECO:0000259" key="1">
    <source>
        <dbReference type="Pfam" id="PF06527"/>
    </source>
</evidence>
<accession>A0ABT4H7N2</accession>
<evidence type="ECO:0000313" key="2">
    <source>
        <dbReference type="EMBL" id="MCY9764988.1"/>
    </source>
</evidence>
<reference evidence="2 3" key="1">
    <citation type="submission" date="2022-05" db="EMBL/GenBank/DDBJ databases">
        <title>Genome Sequencing of Bee-Associated Microbes.</title>
        <authorList>
            <person name="Dunlap C."/>
        </authorList>
    </citation>
    <scope>NUCLEOTIDE SEQUENCE [LARGE SCALE GENOMIC DNA]</scope>
    <source>
        <strain evidence="2 3">NRRL B-04010</strain>
    </source>
</reference>
<dbReference type="Proteomes" id="UP001527181">
    <property type="component" value="Unassembled WGS sequence"/>
</dbReference>
<proteinExistence type="predicted"/>
<protein>
    <submittedName>
        <fullName evidence="2">TniQ family protein</fullName>
    </submittedName>
</protein>
<evidence type="ECO:0000313" key="3">
    <source>
        <dbReference type="Proteomes" id="UP001527181"/>
    </source>
</evidence>
<dbReference type="EMBL" id="JAMDNP010000144">
    <property type="protein sequence ID" value="MCY9764988.1"/>
    <property type="molecule type" value="Genomic_DNA"/>
</dbReference>
<keyword evidence="3" id="KW-1185">Reference proteome</keyword>
<gene>
    <name evidence="2" type="ORF">M5X12_31310</name>
</gene>
<feature type="domain" description="TniQ" evidence="1">
    <location>
        <begin position="33"/>
        <end position="159"/>
    </location>
</feature>
<dbReference type="InterPro" id="IPR009492">
    <property type="entry name" value="TniQ"/>
</dbReference>
<comment type="caution">
    <text evidence="2">The sequence shown here is derived from an EMBL/GenBank/DDBJ whole genome shotgun (WGS) entry which is preliminary data.</text>
</comment>
<dbReference type="RefSeq" id="WP_268599502.1">
    <property type="nucleotide sequence ID" value="NZ_JAMDNP010000144.1"/>
</dbReference>